<dbReference type="InterPro" id="IPR001194">
    <property type="entry name" value="cDENN_dom"/>
</dbReference>
<feature type="region of interest" description="Disordered" evidence="1">
    <location>
        <begin position="258"/>
        <end position="291"/>
    </location>
</feature>
<gene>
    <name evidence="3" type="ORF">PPYR1160_LOCUS1260</name>
</gene>
<dbReference type="PANTHER" id="PTHR15288">
    <property type="entry name" value="DENN DOMAIN-CONTAINING PROTEIN 2"/>
    <property type="match status" value="1"/>
</dbReference>
<dbReference type="PANTHER" id="PTHR15288:SF0">
    <property type="entry name" value="UDENN DOMAIN-CONTAINING PROTEIN"/>
    <property type="match status" value="1"/>
</dbReference>
<protein>
    <recommendedName>
        <fullName evidence="2">UDENN domain-containing protein</fullName>
    </recommendedName>
</protein>
<name>A0A7R9Y9I8_9STRA</name>
<dbReference type="Gene3D" id="3.40.50.11500">
    <property type="match status" value="1"/>
</dbReference>
<dbReference type="InterPro" id="IPR037516">
    <property type="entry name" value="Tripartite_DENN"/>
</dbReference>
<dbReference type="EMBL" id="HBEA01001694">
    <property type="protein sequence ID" value="CAD8251769.1"/>
    <property type="molecule type" value="Transcribed_RNA"/>
</dbReference>
<dbReference type="InterPro" id="IPR043153">
    <property type="entry name" value="DENN_C"/>
</dbReference>
<accession>A0A7R9Y9I8</accession>
<dbReference type="InterPro" id="IPR051942">
    <property type="entry name" value="DENN_domain_containing_2"/>
</dbReference>
<reference evidence="3" key="1">
    <citation type="submission" date="2021-01" db="EMBL/GenBank/DDBJ databases">
        <authorList>
            <person name="Corre E."/>
            <person name="Pelletier E."/>
            <person name="Niang G."/>
            <person name="Scheremetjew M."/>
            <person name="Finn R."/>
            <person name="Kale V."/>
            <person name="Holt S."/>
            <person name="Cochrane G."/>
            <person name="Meng A."/>
            <person name="Brown T."/>
            <person name="Cohen L."/>
        </authorList>
    </citation>
    <scope>NUCLEOTIDE SEQUENCE</scope>
    <source>
        <strain evidence="3">CCMP2078</strain>
    </source>
</reference>
<dbReference type="PROSITE" id="PS50211">
    <property type="entry name" value="DENN"/>
    <property type="match status" value="1"/>
</dbReference>
<evidence type="ECO:0000256" key="1">
    <source>
        <dbReference type="SAM" id="MobiDB-lite"/>
    </source>
</evidence>
<evidence type="ECO:0000259" key="2">
    <source>
        <dbReference type="PROSITE" id="PS50211"/>
    </source>
</evidence>
<evidence type="ECO:0000313" key="3">
    <source>
        <dbReference type="EMBL" id="CAD8251769.1"/>
    </source>
</evidence>
<proteinExistence type="predicted"/>
<dbReference type="AlphaFoldDB" id="A0A7R9Y9I8"/>
<dbReference type="SMART" id="SM00799">
    <property type="entry name" value="DENN"/>
    <property type="match status" value="1"/>
</dbReference>
<dbReference type="Pfam" id="PF02141">
    <property type="entry name" value="DENN"/>
    <property type="match status" value="1"/>
</dbReference>
<organism evidence="3">
    <name type="scientific">Pinguiococcus pyrenoidosus</name>
    <dbReference type="NCBI Taxonomy" id="172671"/>
    <lineage>
        <taxon>Eukaryota</taxon>
        <taxon>Sar</taxon>
        <taxon>Stramenopiles</taxon>
        <taxon>Ochrophyta</taxon>
        <taxon>Pinguiophyceae</taxon>
        <taxon>Pinguiochrysidales</taxon>
        <taxon>Pinguiochrysidaceae</taxon>
        <taxon>Pinguiococcus</taxon>
    </lineage>
</organism>
<sequence>MLLAQRAEAIVFDKRPAFSFALDAKVLESFSPELDFGEFLDEMVRFCLPSQLVWFSIGPKLGATPPTTASCRNDKVHSLFFTDAAGGATHGLCHVTYAELDGKLSNVDDPEERDIADGDGTGIIRTMFRAAMTIKAFLLYTNRRYLQSFRHRVLRQFPWLQVKVQACHCILGDQPLHGFYSALLEIIAMGDHNHILPCLDSIVAPEDKDDSLEVLSPRSRHAHRRSMFDSATITHRREKHSNERRQLIERLHKFDLQQGENAPDPDDCGEAEREERVKFLQGSERPAEDTTERRIISVNDEKYLGPFPGISLQLPCVRPSEWTAIPLLSLLPPVVLAKSLRLLLLERSLTVVCPDEVKASCIVMGLHSLMSPFRWCGTVIPLLPLDLIEMLHSPAPLLAGVCFSKERIDKEHHQNLNLLLVGDAAEDARFISEAASCDWSDAGLLSDDALEQAVHDAQKILAEGPRRGSMYHLVRLMPSSTKSVQQSNFSPSGLPADMTFSNNLTRLMRGLTARERRAFQCLRSGIIVHHRRLCGDLSTNIRNWKKYGLYNRAEDEFYFQADLVHNEMKKEFAFRSTVTDTQMFAEFVEMCRVRCDDEDRAEEQAAKLSAKGPPKVTELTSRLSEMSTSTSKEGLYPVGISI</sequence>
<feature type="domain" description="UDENN" evidence="2">
    <location>
        <begin position="5"/>
        <end position="601"/>
    </location>
</feature>